<dbReference type="AlphaFoldDB" id="A0A7J6LIU3"/>
<dbReference type="Gene3D" id="2.60.40.1960">
    <property type="match status" value="1"/>
</dbReference>
<evidence type="ECO:0000256" key="3">
    <source>
        <dbReference type="ARBA" id="ARBA00022750"/>
    </source>
</evidence>
<keyword evidence="5" id="KW-1133">Transmembrane helix</keyword>
<keyword evidence="5" id="KW-0472">Membrane</keyword>
<sequence length="367" mass="40242">MYYYGSVLIDGQLIRVMFDTGSGVVWVPSVGSKGVDCENQHRCLITSSSDDGPPDVIRQVPYSYGSGKVLLNLTHASVSLSGYEDMTLNNFVLGVEVELSVHGYDVAQYDGIFGMAWPALASGGDLFVPKLYEQGLIDNNLFGIYISRTGSEMSLGAVDESKYTGQLQYLKILLEAWWTLDLESLKVGDATSSGRDALDGRRLAIVDTGTSLITGNVDDVIALMLLIMEESGAEIQYSPELNFFIFDCEHILNLPTITFVLRGANGETIALPIYGYEYSMMFVDGCILTIQPHLRSGFGPQWILGDPFLRGYYTVYDYQNSRVGFAPVNGRLVPHLATADDAIPMSVPTTFTSLLVAFISLLIINSY</sequence>
<evidence type="ECO:0000256" key="4">
    <source>
        <dbReference type="ARBA" id="ARBA00022801"/>
    </source>
</evidence>
<dbReference type="GO" id="GO:0016740">
    <property type="term" value="F:transferase activity"/>
    <property type="evidence" value="ECO:0007669"/>
    <property type="project" value="UniProtKB-KW"/>
</dbReference>
<evidence type="ECO:0000256" key="5">
    <source>
        <dbReference type="SAM" id="Phobius"/>
    </source>
</evidence>
<evidence type="ECO:0000256" key="2">
    <source>
        <dbReference type="ARBA" id="ARBA00022670"/>
    </source>
</evidence>
<feature type="domain" description="Peptidase A1" evidence="6">
    <location>
        <begin position="3"/>
        <end position="326"/>
    </location>
</feature>
<evidence type="ECO:0000313" key="7">
    <source>
        <dbReference type="EMBL" id="KAF4659056.1"/>
    </source>
</evidence>
<protein>
    <submittedName>
        <fullName evidence="7">1,3-beta-glucanosyltransferase</fullName>
    </submittedName>
</protein>
<keyword evidence="2" id="KW-0645">Protease</keyword>
<dbReference type="InterPro" id="IPR021109">
    <property type="entry name" value="Peptidase_aspartic_dom_sf"/>
</dbReference>
<dbReference type="Pfam" id="PF00026">
    <property type="entry name" value="Asp"/>
    <property type="match status" value="1"/>
</dbReference>
<reference evidence="7 8" key="1">
    <citation type="submission" date="2020-04" db="EMBL/GenBank/DDBJ databases">
        <title>Perkinsus chesapeaki whole genome sequence.</title>
        <authorList>
            <person name="Bogema D.R."/>
        </authorList>
    </citation>
    <scope>NUCLEOTIDE SEQUENCE [LARGE SCALE GENOMIC DNA]</scope>
    <source>
        <strain evidence="7">ATCC PRA-425</strain>
    </source>
</reference>
<dbReference type="InterPro" id="IPR001461">
    <property type="entry name" value="Aspartic_peptidase_A1"/>
</dbReference>
<dbReference type="Proteomes" id="UP000591131">
    <property type="component" value="Unassembled WGS sequence"/>
</dbReference>
<dbReference type="InterPro" id="IPR034164">
    <property type="entry name" value="Pepsin-like_dom"/>
</dbReference>
<dbReference type="CDD" id="cd05471">
    <property type="entry name" value="pepsin_like"/>
    <property type="match status" value="1"/>
</dbReference>
<keyword evidence="5" id="KW-0812">Transmembrane</keyword>
<evidence type="ECO:0000259" key="6">
    <source>
        <dbReference type="PROSITE" id="PS51767"/>
    </source>
</evidence>
<keyword evidence="7" id="KW-0808">Transferase</keyword>
<proteinExistence type="inferred from homology"/>
<keyword evidence="3" id="KW-0064">Aspartyl protease</keyword>
<comment type="similarity">
    <text evidence="1">Belongs to the peptidase A1 family.</text>
</comment>
<feature type="transmembrane region" description="Helical" evidence="5">
    <location>
        <begin position="345"/>
        <end position="364"/>
    </location>
</feature>
<keyword evidence="4" id="KW-0378">Hydrolase</keyword>
<dbReference type="OrthoDB" id="771136at2759"/>
<dbReference type="PANTHER" id="PTHR47966:SF51">
    <property type="entry name" value="BETA-SITE APP-CLEAVING ENZYME, ISOFORM A-RELATED"/>
    <property type="match status" value="1"/>
</dbReference>
<dbReference type="InterPro" id="IPR033121">
    <property type="entry name" value="PEPTIDASE_A1"/>
</dbReference>
<organism evidence="7 8">
    <name type="scientific">Perkinsus chesapeaki</name>
    <name type="common">Clam parasite</name>
    <name type="synonym">Perkinsus andrewsi</name>
    <dbReference type="NCBI Taxonomy" id="330153"/>
    <lineage>
        <taxon>Eukaryota</taxon>
        <taxon>Sar</taxon>
        <taxon>Alveolata</taxon>
        <taxon>Perkinsozoa</taxon>
        <taxon>Perkinsea</taxon>
        <taxon>Perkinsida</taxon>
        <taxon>Perkinsidae</taxon>
        <taxon>Perkinsus</taxon>
    </lineage>
</organism>
<gene>
    <name evidence="7" type="primary">PGA5</name>
    <name evidence="7" type="ORF">FOL47_007733</name>
</gene>
<dbReference type="GO" id="GO:0004190">
    <property type="term" value="F:aspartic-type endopeptidase activity"/>
    <property type="evidence" value="ECO:0007669"/>
    <property type="project" value="UniProtKB-KW"/>
</dbReference>
<keyword evidence="8" id="KW-1185">Reference proteome</keyword>
<dbReference type="PRINTS" id="PR00792">
    <property type="entry name" value="PEPSIN"/>
</dbReference>
<dbReference type="PANTHER" id="PTHR47966">
    <property type="entry name" value="BETA-SITE APP-CLEAVING ENZYME, ISOFORM A-RELATED"/>
    <property type="match status" value="1"/>
</dbReference>
<dbReference type="SUPFAM" id="SSF50630">
    <property type="entry name" value="Acid proteases"/>
    <property type="match status" value="1"/>
</dbReference>
<dbReference type="GO" id="GO:0006508">
    <property type="term" value="P:proteolysis"/>
    <property type="evidence" value="ECO:0007669"/>
    <property type="project" value="UniProtKB-KW"/>
</dbReference>
<accession>A0A7J6LIU3</accession>
<dbReference type="PROSITE" id="PS51767">
    <property type="entry name" value="PEPTIDASE_A1"/>
    <property type="match status" value="1"/>
</dbReference>
<comment type="caution">
    <text evidence="7">The sequence shown here is derived from an EMBL/GenBank/DDBJ whole genome shotgun (WGS) entry which is preliminary data.</text>
</comment>
<evidence type="ECO:0000313" key="8">
    <source>
        <dbReference type="Proteomes" id="UP000591131"/>
    </source>
</evidence>
<dbReference type="EMBL" id="JAAPAO010000468">
    <property type="protein sequence ID" value="KAF4659056.1"/>
    <property type="molecule type" value="Genomic_DNA"/>
</dbReference>
<evidence type="ECO:0000256" key="1">
    <source>
        <dbReference type="ARBA" id="ARBA00007447"/>
    </source>
</evidence>
<dbReference type="Gene3D" id="2.40.70.10">
    <property type="entry name" value="Acid Proteases"/>
    <property type="match status" value="2"/>
</dbReference>
<name>A0A7J6LIU3_PERCH</name>